<dbReference type="PROSITE" id="PS50293">
    <property type="entry name" value="TPR_REGION"/>
    <property type="match status" value="1"/>
</dbReference>
<dbReference type="InterPro" id="IPR011990">
    <property type="entry name" value="TPR-like_helical_dom_sf"/>
</dbReference>
<reference evidence="2" key="1">
    <citation type="submission" date="2018-05" db="EMBL/GenBank/DDBJ databases">
        <authorList>
            <person name="Lanie J.A."/>
            <person name="Ng W.-L."/>
            <person name="Kazmierczak K.M."/>
            <person name="Andrzejewski T.M."/>
            <person name="Davidsen T.M."/>
            <person name="Wayne K.J."/>
            <person name="Tettelin H."/>
            <person name="Glass J.I."/>
            <person name="Rusch D."/>
            <person name="Podicherti R."/>
            <person name="Tsui H.-C.T."/>
            <person name="Winkler M.E."/>
        </authorList>
    </citation>
    <scope>NUCLEOTIDE SEQUENCE</scope>
</reference>
<sequence length="232" mass="27640">MLLAQDKGLNHYQNQEYEAAQEYYESVLSERGNQAQAHFGRGSSAFQQGDLETAKYSFEQSLKADNEQLKSKAMYNLGNTFYQNQKTKEALAFYRKALELDPTDKEAKYNYEFLKYQQDPPEDQQEQDQNNKEQDKEQDQEQEKEKDQEQENEQDQKNKEQEDKNQEQEEKEEQQENNEQQQQPQQQEVSEEEKSQDLKQAESILDALKQDEKIMQKRKIARSKSRKLAKDW</sequence>
<accession>A0A381N0W2</accession>
<feature type="compositionally biased region" description="Basic and acidic residues" evidence="1">
    <location>
        <begin position="129"/>
        <end position="168"/>
    </location>
</feature>
<dbReference type="SMART" id="SM00028">
    <property type="entry name" value="TPR"/>
    <property type="match status" value="3"/>
</dbReference>
<dbReference type="InterPro" id="IPR019734">
    <property type="entry name" value="TPR_rpt"/>
</dbReference>
<dbReference type="Pfam" id="PF13432">
    <property type="entry name" value="TPR_16"/>
    <property type="match status" value="1"/>
</dbReference>
<proteinExistence type="predicted"/>
<evidence type="ECO:0000313" key="2">
    <source>
        <dbReference type="EMBL" id="SUZ47283.1"/>
    </source>
</evidence>
<dbReference type="EMBL" id="UINC01000008">
    <property type="protein sequence ID" value="SUZ47283.1"/>
    <property type="molecule type" value="Genomic_DNA"/>
</dbReference>
<dbReference type="PROSITE" id="PS50005">
    <property type="entry name" value="TPR"/>
    <property type="match status" value="2"/>
</dbReference>
<dbReference type="AlphaFoldDB" id="A0A381N0W2"/>
<dbReference type="Pfam" id="PF00515">
    <property type="entry name" value="TPR_1"/>
    <property type="match status" value="1"/>
</dbReference>
<protein>
    <submittedName>
        <fullName evidence="2">Uncharacterized protein</fullName>
    </submittedName>
</protein>
<feature type="region of interest" description="Disordered" evidence="1">
    <location>
        <begin position="118"/>
        <end position="232"/>
    </location>
</feature>
<organism evidence="2">
    <name type="scientific">marine metagenome</name>
    <dbReference type="NCBI Taxonomy" id="408172"/>
    <lineage>
        <taxon>unclassified sequences</taxon>
        <taxon>metagenomes</taxon>
        <taxon>ecological metagenomes</taxon>
    </lineage>
</organism>
<dbReference type="Gene3D" id="1.25.40.10">
    <property type="entry name" value="Tetratricopeptide repeat domain"/>
    <property type="match status" value="1"/>
</dbReference>
<evidence type="ECO:0000256" key="1">
    <source>
        <dbReference type="SAM" id="MobiDB-lite"/>
    </source>
</evidence>
<dbReference type="SUPFAM" id="SSF48452">
    <property type="entry name" value="TPR-like"/>
    <property type="match status" value="1"/>
</dbReference>
<gene>
    <name evidence="2" type="ORF">METZ01_LOCUS137</name>
</gene>
<name>A0A381N0W2_9ZZZZ</name>
<feature type="compositionally biased region" description="Low complexity" evidence="1">
    <location>
        <begin position="177"/>
        <end position="188"/>
    </location>
</feature>
<feature type="compositionally biased region" description="Basic residues" evidence="1">
    <location>
        <begin position="216"/>
        <end position="232"/>
    </location>
</feature>